<comment type="caution">
    <text evidence="2">The sequence shown here is derived from an EMBL/GenBank/DDBJ whole genome shotgun (WGS) entry which is preliminary data.</text>
</comment>
<gene>
    <name evidence="2" type="ORF">AFK24_10945</name>
</gene>
<dbReference type="Proteomes" id="UP000093104">
    <property type="component" value="Unassembled WGS sequence"/>
</dbReference>
<accession>A0A1C7Z4P2</accession>
<dbReference type="EMBL" id="LGSI01000038">
    <property type="protein sequence ID" value="OCR25012.1"/>
    <property type="molecule type" value="Genomic_DNA"/>
</dbReference>
<sequence>MSLLPLTPAFTLNLLALLAACPGIGLLYVTRNREQRELRQLAVLSALSQIDEPMHLMDVSLLRMNRLCYRVGAACLGFALLLSWVSTGL</sequence>
<evidence type="ECO:0000256" key="1">
    <source>
        <dbReference type="SAM" id="Phobius"/>
    </source>
</evidence>
<name>A0A1C7Z4P2_PSESX</name>
<evidence type="ECO:0000313" key="2">
    <source>
        <dbReference type="EMBL" id="OCR25012.1"/>
    </source>
</evidence>
<dbReference type="RefSeq" id="WP_065833259.1">
    <property type="nucleotide sequence ID" value="NZ_LGSI01000038.1"/>
</dbReference>
<dbReference type="AlphaFoldDB" id="A0A1C7Z4P2"/>
<protein>
    <submittedName>
        <fullName evidence="2">Lipoprotein</fullName>
    </submittedName>
</protein>
<dbReference type="OrthoDB" id="7030838at2"/>
<keyword evidence="1" id="KW-0472">Membrane</keyword>
<proteinExistence type="predicted"/>
<reference evidence="2 3" key="1">
    <citation type="submission" date="2015-07" db="EMBL/GenBank/DDBJ databases">
        <title>Draft genome sequence of a diazotrophic, plant growth-promoting rhizobacterium of the Pseudomonas syringae complex.</title>
        <authorList>
            <person name="Patten C.L."/>
            <person name="Jeong H."/>
        </authorList>
    </citation>
    <scope>NUCLEOTIDE SEQUENCE [LARGE SCALE GENOMIC DNA]</scope>
    <source>
        <strain evidence="2 3">GR12-2</strain>
    </source>
</reference>
<keyword evidence="2" id="KW-0449">Lipoprotein</keyword>
<feature type="transmembrane region" description="Helical" evidence="1">
    <location>
        <begin position="67"/>
        <end position="86"/>
    </location>
</feature>
<keyword evidence="1" id="KW-0812">Transmembrane</keyword>
<feature type="transmembrane region" description="Helical" evidence="1">
    <location>
        <begin position="6"/>
        <end position="29"/>
    </location>
</feature>
<organism evidence="2 3">
    <name type="scientific">Pseudomonas syringae</name>
    <dbReference type="NCBI Taxonomy" id="317"/>
    <lineage>
        <taxon>Bacteria</taxon>
        <taxon>Pseudomonadati</taxon>
        <taxon>Pseudomonadota</taxon>
        <taxon>Gammaproteobacteria</taxon>
        <taxon>Pseudomonadales</taxon>
        <taxon>Pseudomonadaceae</taxon>
        <taxon>Pseudomonas</taxon>
    </lineage>
</organism>
<keyword evidence="1" id="KW-1133">Transmembrane helix</keyword>
<evidence type="ECO:0000313" key="3">
    <source>
        <dbReference type="Proteomes" id="UP000093104"/>
    </source>
</evidence>